<evidence type="ECO:0000259" key="3">
    <source>
        <dbReference type="Pfam" id="PF05699"/>
    </source>
</evidence>
<dbReference type="PANTHER" id="PTHR32166:SF81">
    <property type="entry name" value="OS06G0658400 PROTEIN"/>
    <property type="match status" value="1"/>
</dbReference>
<reference evidence="5" key="2">
    <citation type="submission" date="2025-08" db="UniProtKB">
        <authorList>
            <consortium name="RefSeq"/>
        </authorList>
    </citation>
    <scope>IDENTIFICATION</scope>
    <source>
        <tissue evidence="5">Leaf</tissue>
    </source>
</reference>
<keyword evidence="4" id="KW-1185">Reference proteome</keyword>
<feature type="domain" description="HAT C-terminal dimerisation" evidence="3">
    <location>
        <begin position="514"/>
        <end position="586"/>
    </location>
</feature>
<feature type="domain" description="DUF659" evidence="2">
    <location>
        <begin position="156"/>
        <end position="269"/>
    </location>
</feature>
<dbReference type="SUPFAM" id="SSF53098">
    <property type="entry name" value="Ribonuclease H-like"/>
    <property type="match status" value="1"/>
</dbReference>
<evidence type="ECO:0000256" key="1">
    <source>
        <dbReference type="SAM" id="MobiDB-lite"/>
    </source>
</evidence>
<dbReference type="InterPro" id="IPR008906">
    <property type="entry name" value="HATC_C_dom"/>
</dbReference>
<reference evidence="4" key="1">
    <citation type="journal article" date="2021" name="Nat. Commun.">
        <title>Genomic analyses provide insights into spinach domestication and the genetic basis of agronomic traits.</title>
        <authorList>
            <person name="Cai X."/>
            <person name="Sun X."/>
            <person name="Xu C."/>
            <person name="Sun H."/>
            <person name="Wang X."/>
            <person name="Ge C."/>
            <person name="Zhang Z."/>
            <person name="Wang Q."/>
            <person name="Fei Z."/>
            <person name="Jiao C."/>
            <person name="Wang Q."/>
        </authorList>
    </citation>
    <scope>NUCLEOTIDE SEQUENCE [LARGE SCALE GENOMIC DNA]</scope>
    <source>
        <strain evidence="4">cv. Varoflay</strain>
    </source>
</reference>
<dbReference type="Pfam" id="PF05699">
    <property type="entry name" value="Dimer_Tnp_hAT"/>
    <property type="match status" value="1"/>
</dbReference>
<name>A0ABM3R9F4_SPIOL</name>
<evidence type="ECO:0000259" key="2">
    <source>
        <dbReference type="Pfam" id="PF04937"/>
    </source>
</evidence>
<accession>A0ABM3R9F4</accession>
<feature type="compositionally biased region" description="Low complexity" evidence="1">
    <location>
        <begin position="1"/>
        <end position="23"/>
    </location>
</feature>
<protein>
    <recommendedName>
        <fullName evidence="6">BED-type domain-containing protein</fullName>
    </recommendedName>
</protein>
<gene>
    <name evidence="5" type="primary">LOC130467675</name>
</gene>
<sequence length="640" mass="73313">MDSSQSQQQSTNIGSSTGSGSIGAESLSSEGSPPLWRFVTRIEKQGAVGGTWKYRCNFCNENRTSSYSRVRAHLLQIKGQGIACCKKVSRADKLEMQKLDDEFENKKLDSGPREVPLPSESLSHLDSDAMFKKRNPHYMRSYTFAATHNIAGYKPPGYNKLRTTLLVQEKANVENLMIPLKSTWREKGVTIVTDGWSDPTRKPLINFMATSGNGPIFLKAVNCFGEIKDKYFNANLMKEVIQEVGHQNVVQVITDNAANCKGAGELIEKCSWITDIHGDAMVIKNFIMNHNMRLAIFQKFSPLKFLSVADTRFASIIVMLKRFKLIKRGLQAMVISDEWTSYREEDMGKANFVKDKIVNDDWWDKLAYIVDFTKPIYDMIRLCDTDKPCLHLVYEMWDSMIEQVKLEIYKKEGRPNSEFSPFYHVVYEILVARWAKSNTPLHCLAHSLNPRYYSDEWLLGDQSRIAPHRDGEVSRERMKCFRRLFALNDDVGKVMEEYAQFSMKSGPFEDLTCISRMHSMDPKSWWANFGAQTPLLQSLAFKVLGQPTSSSCSERNWSTYAFIHSLRRNKLNPSRAQDLVFIHNNLRLLSRNSEEYAELYTKMWNVGGDAFDSLEDVGFLEFAELSLDEPDLENVLLVED</sequence>
<dbReference type="InterPro" id="IPR007021">
    <property type="entry name" value="DUF659"/>
</dbReference>
<dbReference type="GeneID" id="130467675"/>
<dbReference type="Proteomes" id="UP000813463">
    <property type="component" value="Chromosome 2"/>
</dbReference>
<dbReference type="RefSeq" id="XP_056692238.1">
    <property type="nucleotide sequence ID" value="XM_056836260.1"/>
</dbReference>
<evidence type="ECO:0000313" key="4">
    <source>
        <dbReference type="Proteomes" id="UP000813463"/>
    </source>
</evidence>
<feature type="region of interest" description="Disordered" evidence="1">
    <location>
        <begin position="1"/>
        <end position="31"/>
    </location>
</feature>
<organism evidence="4 5">
    <name type="scientific">Spinacia oleracea</name>
    <name type="common">Spinach</name>
    <dbReference type="NCBI Taxonomy" id="3562"/>
    <lineage>
        <taxon>Eukaryota</taxon>
        <taxon>Viridiplantae</taxon>
        <taxon>Streptophyta</taxon>
        <taxon>Embryophyta</taxon>
        <taxon>Tracheophyta</taxon>
        <taxon>Spermatophyta</taxon>
        <taxon>Magnoliopsida</taxon>
        <taxon>eudicotyledons</taxon>
        <taxon>Gunneridae</taxon>
        <taxon>Pentapetalae</taxon>
        <taxon>Caryophyllales</taxon>
        <taxon>Chenopodiaceae</taxon>
        <taxon>Chenopodioideae</taxon>
        <taxon>Anserineae</taxon>
        <taxon>Spinacia</taxon>
    </lineage>
</organism>
<dbReference type="Pfam" id="PF04937">
    <property type="entry name" value="DUF659"/>
    <property type="match status" value="1"/>
</dbReference>
<dbReference type="PANTHER" id="PTHR32166">
    <property type="entry name" value="OSJNBA0013A04.12 PROTEIN"/>
    <property type="match status" value="1"/>
</dbReference>
<evidence type="ECO:0000313" key="5">
    <source>
        <dbReference type="RefSeq" id="XP_056692238.1"/>
    </source>
</evidence>
<proteinExistence type="predicted"/>
<evidence type="ECO:0008006" key="6">
    <source>
        <dbReference type="Google" id="ProtNLM"/>
    </source>
</evidence>
<dbReference type="InterPro" id="IPR012337">
    <property type="entry name" value="RNaseH-like_sf"/>
</dbReference>